<gene>
    <name evidence="2" type="ORF">FSB_LOCUS24718</name>
</gene>
<name>A0A2N9G224_FAGSY</name>
<feature type="region of interest" description="Disordered" evidence="1">
    <location>
        <begin position="74"/>
        <end position="93"/>
    </location>
</feature>
<evidence type="ECO:0000256" key="1">
    <source>
        <dbReference type="SAM" id="MobiDB-lite"/>
    </source>
</evidence>
<protein>
    <submittedName>
        <fullName evidence="2">Uncharacterized protein</fullName>
    </submittedName>
</protein>
<evidence type="ECO:0000313" key="2">
    <source>
        <dbReference type="EMBL" id="SPC96836.1"/>
    </source>
</evidence>
<reference evidence="2" key="1">
    <citation type="submission" date="2018-02" db="EMBL/GenBank/DDBJ databases">
        <authorList>
            <person name="Cohen D.B."/>
            <person name="Kent A.D."/>
        </authorList>
    </citation>
    <scope>NUCLEOTIDE SEQUENCE</scope>
</reference>
<feature type="region of interest" description="Disordered" evidence="1">
    <location>
        <begin position="25"/>
        <end position="51"/>
    </location>
</feature>
<proteinExistence type="predicted"/>
<feature type="region of interest" description="Disordered" evidence="1">
    <location>
        <begin position="528"/>
        <end position="547"/>
    </location>
</feature>
<dbReference type="AlphaFoldDB" id="A0A2N9G224"/>
<sequence>MIFGACMLNSCTTLMVMMSINQYGRPTPRLSSEDLKGRKEQATREHRRGAGQSFSDAFVSDFLGNNMQVRSEELPKGLSDQEDGGNSSDETPVNLGLVKGIPDSDERACTSKYDDVAFYEADFNAGLRFPLQPFIRELLDRLCLTPGQLAPNAWPTAISCMVLWRVCSKGADSLTMDEFLYCHKPCQIAVSLGFWTLNSRQKGMKLVTGLLTSNREWKDDNVFVCRENWEGLPWEEKDNSFVRVRRAWGTPPTSALKRPKLNQEGLNRVFRALHHRDHHYTNFIQLEVLALYSFGPKPNKTVLSLQITNQRSRKMPCWSTLARKRRGDTATKPVSDEVVIHPPVIPESTPIIQVPATSVEVIEPTEIPSSNKVVDKAPTLALDPSLALRRAKSAVTKEDMDEYGKLNTDVVKRALAHSVMREEGIVKLKSQLTDAMDANKTSSSTAAKLTREKTPLTDKLTRVGIEMETAGAYAVEEYKSSDACDDNNTKYFLAGFKLLRKQAKEKYPDLDFDVFQPYEDDDSIAPVEERNEAVASVDPQLTDDATT</sequence>
<feature type="compositionally biased region" description="Basic and acidic residues" evidence="1">
    <location>
        <begin position="31"/>
        <end position="44"/>
    </location>
</feature>
<organism evidence="2">
    <name type="scientific">Fagus sylvatica</name>
    <name type="common">Beechnut</name>
    <dbReference type="NCBI Taxonomy" id="28930"/>
    <lineage>
        <taxon>Eukaryota</taxon>
        <taxon>Viridiplantae</taxon>
        <taxon>Streptophyta</taxon>
        <taxon>Embryophyta</taxon>
        <taxon>Tracheophyta</taxon>
        <taxon>Spermatophyta</taxon>
        <taxon>Magnoliopsida</taxon>
        <taxon>eudicotyledons</taxon>
        <taxon>Gunneridae</taxon>
        <taxon>Pentapetalae</taxon>
        <taxon>rosids</taxon>
        <taxon>fabids</taxon>
        <taxon>Fagales</taxon>
        <taxon>Fagaceae</taxon>
        <taxon>Fagus</taxon>
    </lineage>
</organism>
<accession>A0A2N9G224</accession>
<dbReference type="EMBL" id="OIVN01001707">
    <property type="protein sequence ID" value="SPC96836.1"/>
    <property type="molecule type" value="Genomic_DNA"/>
</dbReference>